<gene>
    <name evidence="1" type="ORF">SFRICE_037956</name>
</gene>
<dbReference type="EMBL" id="ODYU01000130">
    <property type="protein sequence ID" value="SOQ34387.1"/>
    <property type="molecule type" value="Genomic_DNA"/>
</dbReference>
<name>A0A2H1V0M0_SPOFR</name>
<sequence length="18" mass="2139">MWLQNRMKLILVPPNSVV</sequence>
<evidence type="ECO:0000313" key="1">
    <source>
        <dbReference type="EMBL" id="SOQ34387.1"/>
    </source>
</evidence>
<reference evidence="1" key="1">
    <citation type="submission" date="2016-07" db="EMBL/GenBank/DDBJ databases">
        <authorList>
            <person name="Bretaudeau A."/>
        </authorList>
    </citation>
    <scope>NUCLEOTIDE SEQUENCE</scope>
    <source>
        <strain evidence="1">Rice</strain>
        <tissue evidence="1">Whole body</tissue>
    </source>
</reference>
<proteinExistence type="predicted"/>
<dbReference type="AlphaFoldDB" id="A0A2H1V0M0"/>
<protein>
    <submittedName>
        <fullName evidence="1">SFRICE_037956</fullName>
    </submittedName>
</protein>
<accession>A0A2H1V0M0</accession>
<organism evidence="1">
    <name type="scientific">Spodoptera frugiperda</name>
    <name type="common">Fall armyworm</name>
    <dbReference type="NCBI Taxonomy" id="7108"/>
    <lineage>
        <taxon>Eukaryota</taxon>
        <taxon>Metazoa</taxon>
        <taxon>Ecdysozoa</taxon>
        <taxon>Arthropoda</taxon>
        <taxon>Hexapoda</taxon>
        <taxon>Insecta</taxon>
        <taxon>Pterygota</taxon>
        <taxon>Neoptera</taxon>
        <taxon>Endopterygota</taxon>
        <taxon>Lepidoptera</taxon>
        <taxon>Glossata</taxon>
        <taxon>Ditrysia</taxon>
        <taxon>Noctuoidea</taxon>
        <taxon>Noctuidae</taxon>
        <taxon>Amphipyrinae</taxon>
        <taxon>Spodoptera</taxon>
    </lineage>
</organism>